<dbReference type="Proteomes" id="UP000749559">
    <property type="component" value="Unassembled WGS sequence"/>
</dbReference>
<dbReference type="Pfam" id="PF00097">
    <property type="entry name" value="zf-C3HC4"/>
    <property type="match status" value="1"/>
</dbReference>
<dbReference type="FunFam" id="3.30.40.10:FF:000033">
    <property type="entry name" value="Polycomb group RING finger protein 3"/>
    <property type="match status" value="1"/>
</dbReference>
<gene>
    <name evidence="6" type="ORF">OFUS_LOCUS11203</name>
</gene>
<keyword evidence="4" id="KW-0862">Zinc</keyword>
<proteinExistence type="predicted"/>
<dbReference type="Gene3D" id="3.30.40.10">
    <property type="entry name" value="Zinc/RING finger domain, C3HC4 (zinc finger)"/>
    <property type="match status" value="1"/>
</dbReference>
<dbReference type="OrthoDB" id="1305878at2759"/>
<keyword evidence="7" id="KW-1185">Reference proteome</keyword>
<protein>
    <submittedName>
        <fullName evidence="6">Uncharacterized protein</fullName>
    </submittedName>
</protein>
<accession>A0A8J1XFP6</accession>
<reference evidence="6" key="1">
    <citation type="submission" date="2022-03" db="EMBL/GenBank/DDBJ databases">
        <authorList>
            <person name="Martin C."/>
        </authorList>
    </citation>
    <scope>NUCLEOTIDE SEQUENCE</scope>
</reference>
<dbReference type="InterPro" id="IPR001841">
    <property type="entry name" value="Znf_RING"/>
</dbReference>
<evidence type="ECO:0000256" key="3">
    <source>
        <dbReference type="ARBA" id="ARBA00022771"/>
    </source>
</evidence>
<dbReference type="EMBL" id="CAIIXF020000005">
    <property type="protein sequence ID" value="CAH1785097.1"/>
    <property type="molecule type" value="Genomic_DNA"/>
</dbReference>
<dbReference type="PANTHER" id="PTHR45893">
    <property type="entry name" value="POLYCOMB GROUP RING FINGER PROTEIN"/>
    <property type="match status" value="1"/>
</dbReference>
<evidence type="ECO:0000256" key="1">
    <source>
        <dbReference type="ARBA" id="ARBA00004123"/>
    </source>
</evidence>
<evidence type="ECO:0000256" key="2">
    <source>
        <dbReference type="ARBA" id="ARBA00022723"/>
    </source>
</evidence>
<dbReference type="PROSITE" id="PS50089">
    <property type="entry name" value="ZF_RING_2"/>
    <property type="match status" value="1"/>
</dbReference>
<dbReference type="InterPro" id="IPR051507">
    <property type="entry name" value="PcG_RING_finger"/>
</dbReference>
<dbReference type="SMART" id="SM00184">
    <property type="entry name" value="RING"/>
    <property type="match status" value="1"/>
</dbReference>
<evidence type="ECO:0000256" key="5">
    <source>
        <dbReference type="ARBA" id="ARBA00023242"/>
    </source>
</evidence>
<dbReference type="InterPro" id="IPR017907">
    <property type="entry name" value="Znf_RING_CS"/>
</dbReference>
<evidence type="ECO:0000313" key="6">
    <source>
        <dbReference type="EMBL" id="CAH1785097.1"/>
    </source>
</evidence>
<dbReference type="PROSITE" id="PS00518">
    <property type="entry name" value="ZF_RING_1"/>
    <property type="match status" value="1"/>
</dbReference>
<keyword evidence="5" id="KW-0539">Nucleus</keyword>
<organism evidence="6 7">
    <name type="scientific">Owenia fusiformis</name>
    <name type="common">Polychaete worm</name>
    <dbReference type="NCBI Taxonomy" id="6347"/>
    <lineage>
        <taxon>Eukaryota</taxon>
        <taxon>Metazoa</taxon>
        <taxon>Spiralia</taxon>
        <taxon>Lophotrochozoa</taxon>
        <taxon>Annelida</taxon>
        <taxon>Polychaeta</taxon>
        <taxon>Sedentaria</taxon>
        <taxon>Canalipalpata</taxon>
        <taxon>Sabellida</taxon>
        <taxon>Oweniida</taxon>
        <taxon>Oweniidae</taxon>
        <taxon>Owenia</taxon>
    </lineage>
</organism>
<evidence type="ECO:0000313" key="7">
    <source>
        <dbReference type="Proteomes" id="UP000749559"/>
    </source>
</evidence>
<dbReference type="InterPro" id="IPR018957">
    <property type="entry name" value="Znf_C3HC4_RING-type"/>
</dbReference>
<dbReference type="GO" id="GO:0008270">
    <property type="term" value="F:zinc ion binding"/>
    <property type="evidence" value="ECO:0007669"/>
    <property type="project" value="UniProtKB-KW"/>
</dbReference>
<keyword evidence="2" id="KW-0479">Metal-binding</keyword>
<dbReference type="SUPFAM" id="SSF57850">
    <property type="entry name" value="RING/U-box"/>
    <property type="match status" value="1"/>
</dbReference>
<dbReference type="InterPro" id="IPR013083">
    <property type="entry name" value="Znf_RING/FYVE/PHD"/>
</dbReference>
<comment type="subcellular location">
    <subcellularLocation>
        <location evidence="1">Nucleus</location>
    </subcellularLocation>
</comment>
<dbReference type="AlphaFoldDB" id="A0A8J1XFP6"/>
<evidence type="ECO:0000256" key="4">
    <source>
        <dbReference type="ARBA" id="ARBA00022833"/>
    </source>
</evidence>
<name>A0A8J1XFP6_OWEFU</name>
<comment type="caution">
    <text evidence="6">The sequence shown here is derived from an EMBL/GenBank/DDBJ whole genome shotgun (WGS) entry which is preliminary data.</text>
</comment>
<dbReference type="Gene3D" id="3.10.20.90">
    <property type="entry name" value="Phosphatidylinositol 3-kinase Catalytic Subunit, Chain A, domain 1"/>
    <property type="match status" value="1"/>
</dbReference>
<sequence>MHTRLRPPDRIIPLLELNPFIVCSICNGYLVDPHTITECLHTFCKSCLVKHIMDVSLNCPKCKILIHPTDPFIYIKHDSHMQDIVYKLLPHIDLADAQKMKVFYEKHDAANTTVTKVKPWRSKKRRTVYVNLKLTCLGPRGSEHINQPQPLTKPFVQVAALATVENLQNFLLHKLQLSSQYKVTLFYNGIHLTDLTSTIVDLKHCFGSRLKELFPLQYRIQRLPTVFTAHKSFTLQS</sequence>
<dbReference type="GO" id="GO:0031519">
    <property type="term" value="C:PcG protein complex"/>
    <property type="evidence" value="ECO:0007669"/>
    <property type="project" value="UniProtKB-ARBA"/>
</dbReference>
<keyword evidence="3" id="KW-0863">Zinc-finger</keyword>